<protein>
    <recommendedName>
        <fullName evidence="3">DUF3781 domain-containing protein</fullName>
    </recommendedName>
</protein>
<dbReference type="PATRIC" id="fig|1007676.4.peg.1933"/>
<dbReference type="RefSeq" id="WP_048705309.1">
    <property type="nucleotide sequence ID" value="NZ_CP012034.1"/>
</dbReference>
<evidence type="ECO:0008006" key="3">
    <source>
        <dbReference type="Google" id="ProtNLM"/>
    </source>
</evidence>
<evidence type="ECO:0000313" key="2">
    <source>
        <dbReference type="Proteomes" id="UP000036106"/>
    </source>
</evidence>
<evidence type="ECO:0000313" key="1">
    <source>
        <dbReference type="EMBL" id="AKP67748.1"/>
    </source>
</evidence>
<gene>
    <name evidence="1" type="ORF">ABM34_09550</name>
</gene>
<accession>A0A0H4QM13</accession>
<organism evidence="1 2">
    <name type="scientific">Companilactobacillus ginsenosidimutans</name>
    <dbReference type="NCBI Taxonomy" id="1007676"/>
    <lineage>
        <taxon>Bacteria</taxon>
        <taxon>Bacillati</taxon>
        <taxon>Bacillota</taxon>
        <taxon>Bacilli</taxon>
        <taxon>Lactobacillales</taxon>
        <taxon>Lactobacillaceae</taxon>
        <taxon>Companilactobacillus</taxon>
    </lineage>
</organism>
<dbReference type="OrthoDB" id="1093942at2"/>
<sequence>MISGIAENICYTDLVYGRVNKKLKLDSSNQEIEKMVIDILNNPHSKVVKTGKNFYVSDSDRRVRLTVNSFNYRLITADRI</sequence>
<reference evidence="2" key="1">
    <citation type="submission" date="2015-07" db="EMBL/GenBank/DDBJ databases">
        <title>Lactobacillus ginsenosidimutans/EMML 3141/ whole genome sequencing.</title>
        <authorList>
            <person name="Kim M.K."/>
            <person name="Im W.-T."/>
            <person name="Srinivasan S."/>
            <person name="Lee J.-J."/>
        </authorList>
    </citation>
    <scope>NUCLEOTIDE SEQUENCE [LARGE SCALE GENOMIC DNA]</scope>
    <source>
        <strain evidence="2">EMML 3041</strain>
    </source>
</reference>
<dbReference type="EMBL" id="CP012034">
    <property type="protein sequence ID" value="AKP67748.1"/>
    <property type="molecule type" value="Genomic_DNA"/>
</dbReference>
<keyword evidence="2" id="KW-1185">Reference proteome</keyword>
<dbReference type="KEGG" id="lgn:ABM34_09550"/>
<dbReference type="Proteomes" id="UP000036106">
    <property type="component" value="Chromosome"/>
</dbReference>
<name>A0A0H4QM13_9LACO</name>
<dbReference type="Pfam" id="PF12636">
    <property type="entry name" value="DUF3781"/>
    <property type="match status" value="1"/>
</dbReference>
<dbReference type="InterPro" id="IPR024229">
    <property type="entry name" value="DUF3781"/>
</dbReference>
<proteinExistence type="predicted"/>
<dbReference type="AlphaFoldDB" id="A0A0H4QM13"/>
<dbReference type="STRING" id="1007676.ABM34_09550"/>